<comment type="similarity">
    <text evidence="1 7">Belongs to the universal ribosomal protein uS5 family.</text>
</comment>
<comment type="caution">
    <text evidence="9">The sequence shown here is derived from an EMBL/GenBank/DDBJ whole genome shotgun (WGS) entry which is preliminary data.</text>
</comment>
<dbReference type="PANTHER" id="PTHR48277:SF1">
    <property type="entry name" value="MITOCHONDRIAL RIBOSOMAL PROTEIN S5"/>
    <property type="match status" value="1"/>
</dbReference>
<evidence type="ECO:0000256" key="6">
    <source>
        <dbReference type="PROSITE-ProRule" id="PRU00268"/>
    </source>
</evidence>
<dbReference type="InterPro" id="IPR018192">
    <property type="entry name" value="Ribosomal_uS5_N_CS"/>
</dbReference>
<protein>
    <recommendedName>
        <fullName evidence="4">Small ribosomal subunit protein uS5</fullName>
    </recommendedName>
    <alternativeName>
        <fullName evidence="5">30S ribosomal protein S5</fullName>
    </alternativeName>
</protein>
<feature type="domain" description="S5 DRBM" evidence="8">
    <location>
        <begin position="21"/>
        <end position="84"/>
    </location>
</feature>
<dbReference type="GO" id="GO:1990904">
    <property type="term" value="C:ribonucleoprotein complex"/>
    <property type="evidence" value="ECO:0007669"/>
    <property type="project" value="UniProtKB-UniRule"/>
</dbReference>
<dbReference type="Gene3D" id="3.30.160.20">
    <property type="match status" value="1"/>
</dbReference>
<evidence type="ECO:0000259" key="8">
    <source>
        <dbReference type="PROSITE" id="PS50881"/>
    </source>
</evidence>
<dbReference type="SUPFAM" id="SSF54768">
    <property type="entry name" value="dsRNA-binding domain-like"/>
    <property type="match status" value="1"/>
</dbReference>
<proteinExistence type="inferred from homology"/>
<keyword evidence="2 6" id="KW-0689">Ribosomal protein</keyword>
<evidence type="ECO:0000256" key="3">
    <source>
        <dbReference type="ARBA" id="ARBA00023274"/>
    </source>
</evidence>
<evidence type="ECO:0000256" key="7">
    <source>
        <dbReference type="RuleBase" id="RU003823"/>
    </source>
</evidence>
<evidence type="ECO:0000256" key="1">
    <source>
        <dbReference type="ARBA" id="ARBA00008945"/>
    </source>
</evidence>
<sequence length="165" mass="17939">MIEKKQGKRFFSRYTKESSEFESKLLDLTRVTRVSSGGKYLRFRAVVAVGDKKGRVGVGVDKGLDVSQSVEKATTKAKKNLITVPISGETIPYDTEAKFGAAEVLLKPQMKGRGLVAGGVVRTICELAGIKDISSKIMSTSKNKLTNARATIEALKKLKSDIKKS</sequence>
<dbReference type="InterPro" id="IPR020568">
    <property type="entry name" value="Ribosomal_Su5_D2-typ_SF"/>
</dbReference>
<dbReference type="Pfam" id="PF00333">
    <property type="entry name" value="Ribosomal_S5"/>
    <property type="match status" value="1"/>
</dbReference>
<dbReference type="GO" id="GO:0003723">
    <property type="term" value="F:RNA binding"/>
    <property type="evidence" value="ECO:0007669"/>
    <property type="project" value="InterPro"/>
</dbReference>
<dbReference type="GO" id="GO:0005737">
    <property type="term" value="C:cytoplasm"/>
    <property type="evidence" value="ECO:0007669"/>
    <property type="project" value="UniProtKB-ARBA"/>
</dbReference>
<dbReference type="GO" id="GO:0006412">
    <property type="term" value="P:translation"/>
    <property type="evidence" value="ECO:0007669"/>
    <property type="project" value="InterPro"/>
</dbReference>
<gene>
    <name evidence="9" type="ORF">COU98_00190</name>
</gene>
<dbReference type="EMBL" id="PFEN01000002">
    <property type="protein sequence ID" value="PJE69789.1"/>
    <property type="molecule type" value="Genomic_DNA"/>
</dbReference>
<dbReference type="AlphaFoldDB" id="A0A2H9T249"/>
<name>A0A2H9T249_9BACT</name>
<dbReference type="FunFam" id="3.30.230.10:FF:000002">
    <property type="entry name" value="30S ribosomal protein S5"/>
    <property type="match status" value="1"/>
</dbReference>
<dbReference type="PROSITE" id="PS50881">
    <property type="entry name" value="S5_DSRBD"/>
    <property type="match status" value="1"/>
</dbReference>
<accession>A0A2H9T249</accession>
<organism evidence="9 10">
    <name type="scientific">Candidatus Staskawiczbacteria bacterium CG10_big_fil_rev_8_21_14_0_10_38_10</name>
    <dbReference type="NCBI Taxonomy" id="1974891"/>
    <lineage>
        <taxon>Bacteria</taxon>
        <taxon>Candidatus Staskawicziibacteriota</taxon>
    </lineage>
</organism>
<dbReference type="InterPro" id="IPR005324">
    <property type="entry name" value="Ribosomal_uS5_C"/>
</dbReference>
<evidence type="ECO:0000313" key="9">
    <source>
        <dbReference type="EMBL" id="PJE69789.1"/>
    </source>
</evidence>
<evidence type="ECO:0000313" key="10">
    <source>
        <dbReference type="Proteomes" id="UP000236946"/>
    </source>
</evidence>
<dbReference type="GO" id="GO:0003735">
    <property type="term" value="F:structural constituent of ribosome"/>
    <property type="evidence" value="ECO:0007669"/>
    <property type="project" value="UniProtKB-UniRule"/>
</dbReference>
<evidence type="ECO:0000256" key="4">
    <source>
        <dbReference type="ARBA" id="ARBA00035255"/>
    </source>
</evidence>
<dbReference type="SUPFAM" id="SSF54211">
    <property type="entry name" value="Ribosomal protein S5 domain 2-like"/>
    <property type="match status" value="1"/>
</dbReference>
<evidence type="ECO:0000256" key="5">
    <source>
        <dbReference type="ARBA" id="ARBA00035519"/>
    </source>
</evidence>
<evidence type="ECO:0000256" key="2">
    <source>
        <dbReference type="ARBA" id="ARBA00022980"/>
    </source>
</evidence>
<dbReference type="InterPro" id="IPR014721">
    <property type="entry name" value="Ribsml_uS5_D2-typ_fold_subgr"/>
</dbReference>
<reference evidence="10" key="1">
    <citation type="submission" date="2017-09" db="EMBL/GenBank/DDBJ databases">
        <title>Depth-based differentiation of microbial function through sediment-hosted aquifers and enrichment of novel symbionts in the deep terrestrial subsurface.</title>
        <authorList>
            <person name="Probst A.J."/>
            <person name="Ladd B."/>
            <person name="Jarett J.K."/>
            <person name="Geller-Mcgrath D.E."/>
            <person name="Sieber C.M.K."/>
            <person name="Emerson J.B."/>
            <person name="Anantharaman K."/>
            <person name="Thomas B.C."/>
            <person name="Malmstrom R."/>
            <person name="Stieglmeier M."/>
            <person name="Klingl A."/>
            <person name="Woyke T."/>
            <person name="Ryan C.M."/>
            <person name="Banfield J.F."/>
        </authorList>
    </citation>
    <scope>NUCLEOTIDE SEQUENCE [LARGE SCALE GENOMIC DNA]</scope>
</reference>
<keyword evidence="3 6" id="KW-0687">Ribonucleoprotein</keyword>
<dbReference type="PROSITE" id="PS00585">
    <property type="entry name" value="RIBOSOMAL_S5"/>
    <property type="match status" value="1"/>
</dbReference>
<dbReference type="InterPro" id="IPR000851">
    <property type="entry name" value="Ribosomal_uS5"/>
</dbReference>
<dbReference type="Pfam" id="PF03719">
    <property type="entry name" value="Ribosomal_S5_C"/>
    <property type="match status" value="1"/>
</dbReference>
<dbReference type="Gene3D" id="3.30.230.10">
    <property type="match status" value="1"/>
</dbReference>
<dbReference type="GO" id="GO:0005840">
    <property type="term" value="C:ribosome"/>
    <property type="evidence" value="ECO:0007669"/>
    <property type="project" value="UniProtKB-KW"/>
</dbReference>
<dbReference type="PANTHER" id="PTHR48277">
    <property type="entry name" value="MITOCHONDRIAL RIBOSOMAL PROTEIN S5"/>
    <property type="match status" value="1"/>
</dbReference>
<dbReference type="Proteomes" id="UP000236946">
    <property type="component" value="Unassembled WGS sequence"/>
</dbReference>
<dbReference type="InterPro" id="IPR013810">
    <property type="entry name" value="Ribosomal_uS5_N"/>
</dbReference>